<name>A0A6U6B2S5_GUITH</name>
<dbReference type="SUPFAM" id="SSF50729">
    <property type="entry name" value="PH domain-like"/>
    <property type="match status" value="1"/>
</dbReference>
<accession>A0A6U6B2S5</accession>
<sequence>MNQITTDPHIGGLNTDRSRKSSDHHALFDGDGNKHGSKSLNGYKRGIRGELLKRAWSNPSSAKSKLPDELLEEDYVLFGWMDCCQHVSGKNGWTKKFFAINDTGDMWMGTSENMAELQKVDLQTSMIQEVLESEHPLVFQVSDKLFLRADQLKTKQDWIGIASFRVYAFLSDAFNRRHPSSHPQEE</sequence>
<organism evidence="3">
    <name type="scientific">Guillardia theta</name>
    <name type="common">Cryptophyte</name>
    <name type="synonym">Cryptomonas phi</name>
    <dbReference type="NCBI Taxonomy" id="55529"/>
    <lineage>
        <taxon>Eukaryota</taxon>
        <taxon>Cryptophyceae</taxon>
        <taxon>Pyrenomonadales</taxon>
        <taxon>Geminigeraceae</taxon>
        <taxon>Guillardia</taxon>
    </lineage>
</organism>
<feature type="region of interest" description="Disordered" evidence="1">
    <location>
        <begin position="1"/>
        <end position="41"/>
    </location>
</feature>
<proteinExistence type="predicted"/>
<evidence type="ECO:0000313" key="3">
    <source>
        <dbReference type="EMBL" id="CAE2309939.1"/>
    </source>
</evidence>
<dbReference type="AlphaFoldDB" id="A0A6U6B2S5"/>
<evidence type="ECO:0000313" key="2">
    <source>
        <dbReference type="EMBL" id="CAE2309937.1"/>
    </source>
</evidence>
<protein>
    <recommendedName>
        <fullName evidence="4">PH domain-containing protein</fullName>
    </recommendedName>
</protein>
<dbReference type="EMBL" id="HBKN01026867">
    <property type="protein sequence ID" value="CAE2309937.1"/>
    <property type="molecule type" value="Transcribed_RNA"/>
</dbReference>
<feature type="compositionally biased region" description="Basic and acidic residues" evidence="1">
    <location>
        <begin position="16"/>
        <end position="34"/>
    </location>
</feature>
<evidence type="ECO:0008006" key="4">
    <source>
        <dbReference type="Google" id="ProtNLM"/>
    </source>
</evidence>
<evidence type="ECO:0000256" key="1">
    <source>
        <dbReference type="SAM" id="MobiDB-lite"/>
    </source>
</evidence>
<reference evidence="3" key="1">
    <citation type="submission" date="2021-01" db="EMBL/GenBank/DDBJ databases">
        <authorList>
            <person name="Corre E."/>
            <person name="Pelletier E."/>
            <person name="Niang G."/>
            <person name="Scheremetjew M."/>
            <person name="Finn R."/>
            <person name="Kale V."/>
            <person name="Holt S."/>
            <person name="Cochrane G."/>
            <person name="Meng A."/>
            <person name="Brown T."/>
            <person name="Cohen L."/>
        </authorList>
    </citation>
    <scope>NUCLEOTIDE SEQUENCE</scope>
    <source>
        <strain evidence="3">CCMP 2712</strain>
    </source>
</reference>
<gene>
    <name evidence="2" type="ORF">GTHE00462_LOCUS20768</name>
    <name evidence="3" type="ORF">GTHE00462_LOCUS20769</name>
</gene>
<dbReference type="EMBL" id="HBKN01026868">
    <property type="protein sequence ID" value="CAE2309939.1"/>
    <property type="molecule type" value="Transcribed_RNA"/>
</dbReference>